<feature type="domain" description="Helicase ATP-binding" evidence="1">
    <location>
        <begin position="19"/>
        <end position="211"/>
    </location>
</feature>
<dbReference type="SMART" id="SM00490">
    <property type="entry name" value="HELICc"/>
    <property type="match status" value="1"/>
</dbReference>
<dbReference type="InterPro" id="IPR001650">
    <property type="entry name" value="Helicase_C-like"/>
</dbReference>
<keyword evidence="3" id="KW-1185">Reference proteome</keyword>
<protein>
    <recommendedName>
        <fullName evidence="1">Helicase ATP-binding domain-containing protein</fullName>
    </recommendedName>
</protein>
<dbReference type="EMBL" id="MLQM01000066">
    <property type="protein sequence ID" value="OHV03702.1"/>
    <property type="molecule type" value="Genomic_DNA"/>
</dbReference>
<evidence type="ECO:0000313" key="3">
    <source>
        <dbReference type="Proteomes" id="UP000179734"/>
    </source>
</evidence>
<organism evidence="2 3">
    <name type="scientific">Mycobacterium talmoniae</name>
    <dbReference type="NCBI Taxonomy" id="1858794"/>
    <lineage>
        <taxon>Bacteria</taxon>
        <taxon>Bacillati</taxon>
        <taxon>Actinomycetota</taxon>
        <taxon>Actinomycetes</taxon>
        <taxon>Mycobacteriales</taxon>
        <taxon>Mycobacteriaceae</taxon>
        <taxon>Mycobacterium</taxon>
    </lineage>
</organism>
<dbReference type="PROSITE" id="PS51192">
    <property type="entry name" value="HELICASE_ATP_BIND_1"/>
    <property type="match status" value="1"/>
</dbReference>
<dbReference type="Gene3D" id="6.10.140.530">
    <property type="match status" value="4"/>
</dbReference>
<reference evidence="2 3" key="1">
    <citation type="submission" date="2016-10" db="EMBL/GenBank/DDBJ databases">
        <title>Genome sequence of Mycobacterium talmonii.</title>
        <authorList>
            <person name="Greninger A.L."/>
            <person name="Elliott B."/>
            <person name="Vasireddy S."/>
            <person name="Vasireddy R."/>
        </authorList>
    </citation>
    <scope>NUCLEOTIDE SEQUENCE [LARGE SCALE GENOMIC DNA]</scope>
    <source>
        <strain evidence="3">NE-TNMC-100812</strain>
    </source>
</reference>
<dbReference type="InterPro" id="IPR027417">
    <property type="entry name" value="P-loop_NTPase"/>
</dbReference>
<dbReference type="PANTHER" id="PTHR33418:SF1">
    <property type="entry name" value="HELICASE-ASSOCIATED DOMAIN-CONTAINING PROTEIN"/>
    <property type="match status" value="1"/>
</dbReference>
<dbReference type="Proteomes" id="UP000179734">
    <property type="component" value="Unassembled WGS sequence"/>
</dbReference>
<dbReference type="Pfam" id="PF04851">
    <property type="entry name" value="ResIII"/>
    <property type="match status" value="1"/>
</dbReference>
<evidence type="ECO:0000313" key="2">
    <source>
        <dbReference type="EMBL" id="OHV03702.1"/>
    </source>
</evidence>
<dbReference type="Pfam" id="PF03457">
    <property type="entry name" value="HA"/>
    <property type="match status" value="4"/>
</dbReference>
<accession>A0A1S1NH08</accession>
<proteinExistence type="predicted"/>
<name>A0A1S1NH08_9MYCO</name>
<dbReference type="SMART" id="SM00487">
    <property type="entry name" value="DEXDc"/>
    <property type="match status" value="1"/>
</dbReference>
<dbReference type="GO" id="GO:0003677">
    <property type="term" value="F:DNA binding"/>
    <property type="evidence" value="ECO:0007669"/>
    <property type="project" value="InterPro"/>
</dbReference>
<dbReference type="SUPFAM" id="SSF52540">
    <property type="entry name" value="P-loop containing nucleoside triphosphate hydrolases"/>
    <property type="match status" value="1"/>
</dbReference>
<dbReference type="InterPro" id="IPR006935">
    <property type="entry name" value="Helicase/UvrB_N"/>
</dbReference>
<sequence length="770" mass="83334">MTLALALRPHQQAAFDEACQHLTVHDRVTIALPCGTGKTLVGQRLAQHVAPRGRSTILVLAPTVGLLAQTLRAWTRHSSRPLAPFVFCHDASVASGEFAQVPVSTSPAALAGWVRGALAAALRPTDPQVVVFATYQSSPRIADAHRTHALQPWGAVVADESHWCAGEFEAAFSTVVDDVKVPAAARIFLTATPRVRRPGAAAFCMDDPVAFGPMVAPLAVRAAIDARLLSDYVVAVVAVTDTDVREAITAAGGGGSVRVGEQVLPAQRVAVQLAVAAAARTYGLRRIMVFHNTVGGSQEFTNTLGEVVAADGGPAGLVAMHVDGATPARRRAESLETLADPGVGRWAVLSNVRCLGQGIDVPALDGVVFAGPRTSHTDITQCVGRALRLDPTRADPAVIVLPVLVDTERDLAAQVRSSRFRHVYRTLLALADHDTQLADELVRRRGTGGRGGGGRRDKVVVLDAAGAQGLEELRAALQVRALRLLTPGWDHGFAQLQAYVERVGDARVPANYVTADGFPLGAWVRGNRNRARLTPERIARLESVFGWVWNLHDAAWWEGLARLNAFAAEHGHTRIPRGYRCPDEFALDQWASVQRADARRGRLSAERRAALRAAGLSLDPEAERWANGIAHLREFVAQHGHASPSQNYVSPDGFLLGQWCHHLRKRRLRLTPAQVAEVEAFTGWVWDVLESRWRAGLGELAQFRARHGHVRVPRDYITPGGEPLGKWFDRQRCLTRAGSMPAHRRALLDNLDPDWAKPQAVARLKGAPRG</sequence>
<evidence type="ECO:0000259" key="1">
    <source>
        <dbReference type="PROSITE" id="PS51192"/>
    </source>
</evidence>
<dbReference type="CDD" id="cd18785">
    <property type="entry name" value="SF2_C"/>
    <property type="match status" value="1"/>
</dbReference>
<dbReference type="InterPro" id="IPR014001">
    <property type="entry name" value="Helicase_ATP-bd"/>
</dbReference>
<dbReference type="GO" id="GO:0005524">
    <property type="term" value="F:ATP binding"/>
    <property type="evidence" value="ECO:0007669"/>
    <property type="project" value="InterPro"/>
</dbReference>
<dbReference type="PANTHER" id="PTHR33418">
    <property type="entry name" value="HELICASE-ASSOCIATED"/>
    <property type="match status" value="1"/>
</dbReference>
<gene>
    <name evidence="2" type="ORF">BKN37_13595</name>
</gene>
<dbReference type="Gene3D" id="3.40.50.300">
    <property type="entry name" value="P-loop containing nucleotide triphosphate hydrolases"/>
    <property type="match status" value="2"/>
</dbReference>
<dbReference type="AlphaFoldDB" id="A0A1S1NH08"/>
<dbReference type="GO" id="GO:0016787">
    <property type="term" value="F:hydrolase activity"/>
    <property type="evidence" value="ECO:0007669"/>
    <property type="project" value="InterPro"/>
</dbReference>
<dbReference type="Pfam" id="PF00271">
    <property type="entry name" value="Helicase_C"/>
    <property type="match status" value="1"/>
</dbReference>
<dbReference type="InterPro" id="IPR005114">
    <property type="entry name" value="Helicase_assoc"/>
</dbReference>
<comment type="caution">
    <text evidence="2">The sequence shown here is derived from an EMBL/GenBank/DDBJ whole genome shotgun (WGS) entry which is preliminary data.</text>
</comment>